<dbReference type="Gene3D" id="3.30.420.40">
    <property type="match status" value="2"/>
</dbReference>
<accession>A0A380LN22</accession>
<dbReference type="GO" id="GO:0008360">
    <property type="term" value="P:regulation of cell shape"/>
    <property type="evidence" value="ECO:0007669"/>
    <property type="project" value="UniProtKB-KW"/>
</dbReference>
<dbReference type="InterPro" id="IPR043129">
    <property type="entry name" value="ATPase_NBD"/>
</dbReference>
<evidence type="ECO:0000313" key="7">
    <source>
        <dbReference type="EMBL" id="SUO04202.1"/>
    </source>
</evidence>
<keyword evidence="3" id="KW-0547">Nucleotide-binding</keyword>
<name>A0A380LN22_9FIRM</name>
<dbReference type="GO" id="GO:0005524">
    <property type="term" value="F:ATP binding"/>
    <property type="evidence" value="ECO:0007669"/>
    <property type="project" value="UniProtKB-KW"/>
</dbReference>
<comment type="similarity">
    <text evidence="6">Belongs to the FtsA/MreB family.</text>
</comment>
<dbReference type="RefSeq" id="WP_244910580.1">
    <property type="nucleotide sequence ID" value="NZ_UHFX01000003.1"/>
</dbReference>
<dbReference type="PRINTS" id="PR01652">
    <property type="entry name" value="SHAPEPROTEIN"/>
</dbReference>
<organism evidence="7 8">
    <name type="scientific">Faecalicoccus pleomorphus</name>
    <dbReference type="NCBI Taxonomy" id="1323"/>
    <lineage>
        <taxon>Bacteria</taxon>
        <taxon>Bacillati</taxon>
        <taxon>Bacillota</taxon>
        <taxon>Erysipelotrichia</taxon>
        <taxon>Erysipelotrichales</taxon>
        <taxon>Erysipelotrichaceae</taxon>
        <taxon>Faecalicoccus</taxon>
    </lineage>
</organism>
<dbReference type="EMBL" id="UHFX01000003">
    <property type="protein sequence ID" value="SUO04202.1"/>
    <property type="molecule type" value="Genomic_DNA"/>
</dbReference>
<dbReference type="PANTHER" id="PTHR42749:SF1">
    <property type="entry name" value="CELL SHAPE-DETERMINING PROTEIN MREB"/>
    <property type="match status" value="1"/>
</dbReference>
<proteinExistence type="inferred from homology"/>
<evidence type="ECO:0000256" key="1">
    <source>
        <dbReference type="ARBA" id="ARBA00004496"/>
    </source>
</evidence>
<protein>
    <submittedName>
        <fullName evidence="7">Rod shape-determining protein MreB</fullName>
    </submittedName>
</protein>
<dbReference type="AlphaFoldDB" id="A0A380LN22"/>
<evidence type="ECO:0000256" key="2">
    <source>
        <dbReference type="ARBA" id="ARBA00022490"/>
    </source>
</evidence>
<dbReference type="InterPro" id="IPR056546">
    <property type="entry name" value="MreB_MamK-like"/>
</dbReference>
<sequence length="330" mass="37598">MKIMIRVGIDLGADKIRLVTENEGLLFDEACMVALDQKGNVLAIGDEAKEMKESLDQKIRVISPLSQNKIDFDALHALLEQLIYDYKVFRMFKKTVLLFSYPMALNRQQREELKQHLLEFGAYRVYFEQEIWVAAIGAQLNLFIPVASCVLNLGSSNCDIAVFSNGQMQRSSQYKVAGRHVNLLIQKWLRQSCHMQISDSTAEKIKINIGQTQIQKQPKTMLIQGVNIQSQKLMSLQLDENMLVPVLYPLCEQWAKWIYQFLADLSPEQQEDVRMRGIICCGGTMLLKGLKENLQSLVNCPFYVTDDPQSTVSQGLEILLERMGENDAGR</sequence>
<keyword evidence="5" id="KW-0133">Cell shape</keyword>
<dbReference type="GO" id="GO:0005737">
    <property type="term" value="C:cytoplasm"/>
    <property type="evidence" value="ECO:0007669"/>
    <property type="project" value="UniProtKB-SubCell"/>
</dbReference>
<comment type="subcellular location">
    <subcellularLocation>
        <location evidence="1">Cytoplasm</location>
    </subcellularLocation>
</comment>
<evidence type="ECO:0000256" key="6">
    <source>
        <dbReference type="ARBA" id="ARBA00023458"/>
    </source>
</evidence>
<evidence type="ECO:0000256" key="5">
    <source>
        <dbReference type="ARBA" id="ARBA00022960"/>
    </source>
</evidence>
<dbReference type="GeneID" id="77462071"/>
<gene>
    <name evidence="7" type="primary">mreB</name>
    <name evidence="7" type="ORF">NCTC11087_01103</name>
</gene>
<dbReference type="Pfam" id="PF06723">
    <property type="entry name" value="MreB_Mbl"/>
    <property type="match status" value="1"/>
</dbReference>
<keyword evidence="8" id="KW-1185">Reference proteome</keyword>
<dbReference type="GO" id="GO:0000902">
    <property type="term" value="P:cell morphogenesis"/>
    <property type="evidence" value="ECO:0007669"/>
    <property type="project" value="InterPro"/>
</dbReference>
<evidence type="ECO:0000256" key="3">
    <source>
        <dbReference type="ARBA" id="ARBA00022741"/>
    </source>
</evidence>
<dbReference type="PANTHER" id="PTHR42749">
    <property type="entry name" value="CELL SHAPE-DETERMINING PROTEIN MREB"/>
    <property type="match status" value="1"/>
</dbReference>
<reference evidence="7 8" key="1">
    <citation type="submission" date="2018-06" db="EMBL/GenBank/DDBJ databases">
        <authorList>
            <consortium name="Pathogen Informatics"/>
            <person name="Doyle S."/>
        </authorList>
    </citation>
    <scope>NUCLEOTIDE SEQUENCE [LARGE SCALE GENOMIC DNA]</scope>
    <source>
        <strain evidence="7 8">NCTC11087</strain>
    </source>
</reference>
<keyword evidence="4" id="KW-0067">ATP-binding</keyword>
<dbReference type="InterPro" id="IPR004753">
    <property type="entry name" value="MreB"/>
</dbReference>
<dbReference type="SUPFAM" id="SSF53067">
    <property type="entry name" value="Actin-like ATPase domain"/>
    <property type="match status" value="2"/>
</dbReference>
<dbReference type="Proteomes" id="UP000255523">
    <property type="component" value="Unassembled WGS sequence"/>
</dbReference>
<keyword evidence="2" id="KW-0963">Cytoplasm</keyword>
<evidence type="ECO:0000256" key="4">
    <source>
        <dbReference type="ARBA" id="ARBA00022840"/>
    </source>
</evidence>
<evidence type="ECO:0000313" key="8">
    <source>
        <dbReference type="Proteomes" id="UP000255523"/>
    </source>
</evidence>